<name>A0ACB8T4E1_9AGAM</name>
<keyword evidence="2" id="KW-1185">Reference proteome</keyword>
<evidence type="ECO:0000313" key="2">
    <source>
        <dbReference type="Proteomes" id="UP000814140"/>
    </source>
</evidence>
<accession>A0ACB8T4E1</accession>
<evidence type="ECO:0000313" key="1">
    <source>
        <dbReference type="EMBL" id="KAI0063554.1"/>
    </source>
</evidence>
<sequence length="61" mass="6280">MLCPRATLAGVGPSRHAFATPPTRPSSPVPEAAINPHGATACSVKYTSTLHTRCITLPATP</sequence>
<comment type="caution">
    <text evidence="1">The sequence shown here is derived from an EMBL/GenBank/DDBJ whole genome shotgun (WGS) entry which is preliminary data.</text>
</comment>
<protein>
    <submittedName>
        <fullName evidence="1">Uncharacterized protein</fullName>
    </submittedName>
</protein>
<organism evidence="1 2">
    <name type="scientific">Artomyces pyxidatus</name>
    <dbReference type="NCBI Taxonomy" id="48021"/>
    <lineage>
        <taxon>Eukaryota</taxon>
        <taxon>Fungi</taxon>
        <taxon>Dikarya</taxon>
        <taxon>Basidiomycota</taxon>
        <taxon>Agaricomycotina</taxon>
        <taxon>Agaricomycetes</taxon>
        <taxon>Russulales</taxon>
        <taxon>Auriscalpiaceae</taxon>
        <taxon>Artomyces</taxon>
    </lineage>
</organism>
<proteinExistence type="predicted"/>
<dbReference type="EMBL" id="MU277202">
    <property type="protein sequence ID" value="KAI0063554.1"/>
    <property type="molecule type" value="Genomic_DNA"/>
</dbReference>
<dbReference type="Proteomes" id="UP000814140">
    <property type="component" value="Unassembled WGS sequence"/>
</dbReference>
<reference evidence="1" key="1">
    <citation type="submission" date="2021-03" db="EMBL/GenBank/DDBJ databases">
        <authorList>
            <consortium name="DOE Joint Genome Institute"/>
            <person name="Ahrendt S."/>
            <person name="Looney B.P."/>
            <person name="Miyauchi S."/>
            <person name="Morin E."/>
            <person name="Drula E."/>
            <person name="Courty P.E."/>
            <person name="Chicoki N."/>
            <person name="Fauchery L."/>
            <person name="Kohler A."/>
            <person name="Kuo A."/>
            <person name="Labutti K."/>
            <person name="Pangilinan J."/>
            <person name="Lipzen A."/>
            <person name="Riley R."/>
            <person name="Andreopoulos W."/>
            <person name="He G."/>
            <person name="Johnson J."/>
            <person name="Barry K.W."/>
            <person name="Grigoriev I.V."/>
            <person name="Nagy L."/>
            <person name="Hibbett D."/>
            <person name="Henrissat B."/>
            <person name="Matheny P.B."/>
            <person name="Labbe J."/>
            <person name="Martin F."/>
        </authorList>
    </citation>
    <scope>NUCLEOTIDE SEQUENCE</scope>
    <source>
        <strain evidence="1">HHB10654</strain>
    </source>
</reference>
<reference evidence="1" key="2">
    <citation type="journal article" date="2022" name="New Phytol.">
        <title>Evolutionary transition to the ectomycorrhizal habit in the genomes of a hyperdiverse lineage of mushroom-forming fungi.</title>
        <authorList>
            <person name="Looney B."/>
            <person name="Miyauchi S."/>
            <person name="Morin E."/>
            <person name="Drula E."/>
            <person name="Courty P.E."/>
            <person name="Kohler A."/>
            <person name="Kuo A."/>
            <person name="LaButti K."/>
            <person name="Pangilinan J."/>
            <person name="Lipzen A."/>
            <person name="Riley R."/>
            <person name="Andreopoulos W."/>
            <person name="He G."/>
            <person name="Johnson J."/>
            <person name="Nolan M."/>
            <person name="Tritt A."/>
            <person name="Barry K.W."/>
            <person name="Grigoriev I.V."/>
            <person name="Nagy L.G."/>
            <person name="Hibbett D."/>
            <person name="Henrissat B."/>
            <person name="Matheny P.B."/>
            <person name="Labbe J."/>
            <person name="Martin F.M."/>
        </authorList>
    </citation>
    <scope>NUCLEOTIDE SEQUENCE</scope>
    <source>
        <strain evidence="1">HHB10654</strain>
    </source>
</reference>
<gene>
    <name evidence="1" type="ORF">BV25DRAFT_1824097</name>
</gene>